<accession>A0A9E7MPW5</accession>
<organism evidence="1 2">
    <name type="scientific">Brevundimonas phage vB_BpoS-Kabachok</name>
    <dbReference type="NCBI Taxonomy" id="2948600"/>
    <lineage>
        <taxon>Viruses</taxon>
        <taxon>Duplodnaviria</taxon>
        <taxon>Heunggongvirae</taxon>
        <taxon>Uroviricota</taxon>
        <taxon>Caudoviricetes</taxon>
        <taxon>Jeanschmidtviridae</taxon>
        <taxon>Marchewkavirus</taxon>
        <taxon>Marchewkavirus kabachok</taxon>
    </lineage>
</organism>
<reference evidence="1" key="1">
    <citation type="submission" date="2022-05" db="EMBL/GenBank/DDBJ databases">
        <authorList>
            <person name="Friedrich I."/>
            <person name="Poehlein A."/>
            <person name="Schneider D."/>
            <person name="Hertel R."/>
            <person name="Daniel R."/>
        </authorList>
    </citation>
    <scope>NUCLEOTIDE SEQUENCE</scope>
</reference>
<gene>
    <name evidence="1" type="ORF">KABACHOK_05570</name>
</gene>
<proteinExistence type="predicted"/>
<sequence>MRDAYQITITLDVTDPRQLFDAALQRFHAENPGTPVGEPDAYRDYIGTRAQPDISGCLTMLADPGASWPGTSIDGSSAEFQASNDDDAAEPLVYAFEPGARVLFTSTCSDATTPPDTPAEVVRALSEAEADAEVGPMYLVRTADGAEHHAFEDELSPTA</sequence>
<dbReference type="EMBL" id="ON529852">
    <property type="protein sequence ID" value="USN14370.1"/>
    <property type="molecule type" value="Genomic_DNA"/>
</dbReference>
<name>A0A9E7MPW5_9CAUD</name>
<evidence type="ECO:0000313" key="2">
    <source>
        <dbReference type="Proteomes" id="UP001056685"/>
    </source>
</evidence>
<evidence type="ECO:0000313" key="1">
    <source>
        <dbReference type="EMBL" id="USN14370.1"/>
    </source>
</evidence>
<protein>
    <submittedName>
        <fullName evidence="1">Uncharacterized protein</fullName>
    </submittedName>
</protein>
<dbReference type="Proteomes" id="UP001056685">
    <property type="component" value="Segment"/>
</dbReference>
<keyword evidence="2" id="KW-1185">Reference proteome</keyword>